<keyword evidence="9 12" id="KW-0408">Iron</keyword>
<keyword evidence="11" id="KW-0604">Photosystem II</keyword>
<comment type="caution">
    <text evidence="14">The sequence shown here is derived from an EMBL/GenBank/DDBJ whole genome shotgun (WGS) entry which is preliminary data.</text>
</comment>
<evidence type="ECO:0000256" key="5">
    <source>
        <dbReference type="ARBA" id="ARBA00022531"/>
    </source>
</evidence>
<evidence type="ECO:0000259" key="13">
    <source>
        <dbReference type="PROSITE" id="PS51007"/>
    </source>
</evidence>
<evidence type="ECO:0000313" key="14">
    <source>
        <dbReference type="EMBL" id="GCE95818.1"/>
    </source>
</evidence>
<comment type="subcellular location">
    <subcellularLocation>
        <location evidence="2">Membrane</location>
        <topology evidence="2">Peripheral membrane protein</topology>
    </subcellularLocation>
</comment>
<evidence type="ECO:0000313" key="15">
    <source>
        <dbReference type="Proteomes" id="UP000326169"/>
    </source>
</evidence>
<keyword evidence="7 12" id="KW-0479">Metal-binding</keyword>
<keyword evidence="8" id="KW-0249">Electron transport</keyword>
<keyword evidence="10" id="KW-0472">Membrane</keyword>
<proteinExistence type="inferred from homology"/>
<dbReference type="Proteomes" id="UP000326169">
    <property type="component" value="Unassembled WGS sequence"/>
</dbReference>
<evidence type="ECO:0000256" key="10">
    <source>
        <dbReference type="ARBA" id="ARBA00023136"/>
    </source>
</evidence>
<evidence type="ECO:0000256" key="4">
    <source>
        <dbReference type="ARBA" id="ARBA00022448"/>
    </source>
</evidence>
<keyword evidence="6 12" id="KW-0349">Heme</keyword>
<keyword evidence="4" id="KW-0813">Transport</keyword>
<dbReference type="InterPro" id="IPR016003">
    <property type="entry name" value="PsbV_cyt_c550-like"/>
</dbReference>
<comment type="similarity">
    <text evidence="3">Belongs to the cytochrome c family. PsbV subfamily.</text>
</comment>
<dbReference type="PROSITE" id="PS51007">
    <property type="entry name" value="CYTC"/>
    <property type="match status" value="1"/>
</dbReference>
<evidence type="ECO:0000256" key="3">
    <source>
        <dbReference type="ARBA" id="ARBA00010433"/>
    </source>
</evidence>
<evidence type="ECO:0000256" key="9">
    <source>
        <dbReference type="ARBA" id="ARBA00023004"/>
    </source>
</evidence>
<dbReference type="GeneID" id="301684661"/>
<dbReference type="InterPro" id="IPR009056">
    <property type="entry name" value="Cyt_c-like_dom"/>
</dbReference>
<keyword evidence="15" id="KW-1185">Reference proteome</keyword>
<keyword evidence="5" id="KW-0602">Photosynthesis</keyword>
<dbReference type="InterPro" id="IPR036909">
    <property type="entry name" value="Cyt_c-like_dom_sf"/>
</dbReference>
<gene>
    <name evidence="14" type="primary">psbV2</name>
    <name evidence="14" type="ORF">NIES46_38840</name>
</gene>
<dbReference type="Gene3D" id="1.10.760.10">
    <property type="entry name" value="Cytochrome c-like domain"/>
    <property type="match status" value="1"/>
</dbReference>
<dbReference type="NCBIfam" id="TIGR03046">
    <property type="entry name" value="PS_II_psbV2"/>
    <property type="match status" value="1"/>
</dbReference>
<name>A0A5M3TD18_LIMPL</name>
<evidence type="ECO:0000256" key="7">
    <source>
        <dbReference type="ARBA" id="ARBA00022723"/>
    </source>
</evidence>
<evidence type="ECO:0000256" key="1">
    <source>
        <dbReference type="ARBA" id="ARBA00001926"/>
    </source>
</evidence>
<dbReference type="Pfam" id="PF14495">
    <property type="entry name" value="Cytochrom_C550"/>
    <property type="match status" value="1"/>
</dbReference>
<reference evidence="14 15" key="1">
    <citation type="journal article" date="2019" name="J Genomics">
        <title>The Draft Genome of a Hydrogen-producing Cyanobacterium, Arthrospira platensis NIES-46.</title>
        <authorList>
            <person name="Suzuki S."/>
            <person name="Yamaguchi H."/>
            <person name="Kawachi M."/>
        </authorList>
    </citation>
    <scope>NUCLEOTIDE SEQUENCE [LARGE SCALE GENOMIC DNA]</scope>
    <source>
        <strain evidence="14 15">NIES-46</strain>
    </source>
</reference>
<dbReference type="SUPFAM" id="SSF46626">
    <property type="entry name" value="Cytochrome c"/>
    <property type="match status" value="1"/>
</dbReference>
<dbReference type="InterPro" id="IPR029490">
    <property type="entry name" value="Cytochrom_C550"/>
</dbReference>
<feature type="domain" description="Cytochrome c" evidence="13">
    <location>
        <begin position="62"/>
        <end position="153"/>
    </location>
</feature>
<organism evidence="14 15">
    <name type="scientific">Limnospira platensis NIES-46</name>
    <dbReference type="NCBI Taxonomy" id="1236695"/>
    <lineage>
        <taxon>Bacteria</taxon>
        <taxon>Bacillati</taxon>
        <taxon>Cyanobacteriota</taxon>
        <taxon>Cyanophyceae</taxon>
        <taxon>Oscillatoriophycideae</taxon>
        <taxon>Oscillatoriales</taxon>
        <taxon>Sirenicapillariaceae</taxon>
        <taxon>Limnospira</taxon>
    </lineage>
</organism>
<dbReference type="RefSeq" id="WP_014276059.1">
    <property type="nucleotide sequence ID" value="NZ_BIMW01000149.1"/>
</dbReference>
<evidence type="ECO:0000256" key="2">
    <source>
        <dbReference type="ARBA" id="ARBA00004170"/>
    </source>
</evidence>
<evidence type="ECO:0000256" key="12">
    <source>
        <dbReference type="PROSITE-ProRule" id="PRU00433"/>
    </source>
</evidence>
<evidence type="ECO:0000256" key="11">
    <source>
        <dbReference type="ARBA" id="ARBA00023276"/>
    </source>
</evidence>
<evidence type="ECO:0000256" key="8">
    <source>
        <dbReference type="ARBA" id="ARBA00022982"/>
    </source>
</evidence>
<sequence>MFRNRFLRSLLLLFITNIVGCLIFSFPVQAQNVDPYVLRYLTDEPVEIQSDRQGGTQTFSVEDLSAGKVLFTDSCLNCHAGGVTIPYPTVSLSLEDLKGATPPRDTIKDLVAYMRHPVSYDGSDTNYWCREIPENWLSDAEIDNLAAFILQSAIKAPGWAKN</sequence>
<dbReference type="EMBL" id="BIMW01000149">
    <property type="protein sequence ID" value="GCE95818.1"/>
    <property type="molecule type" value="Genomic_DNA"/>
</dbReference>
<accession>A0A5M3TD18</accession>
<protein>
    <submittedName>
        <fullName evidence="14">Cytochrome c550 like protein</fullName>
    </submittedName>
</protein>
<evidence type="ECO:0000256" key="6">
    <source>
        <dbReference type="ARBA" id="ARBA00022617"/>
    </source>
</evidence>
<dbReference type="PIRSF" id="PIRSF005890">
    <property type="entry name" value="Phot_II_cyt_c550"/>
    <property type="match status" value="1"/>
</dbReference>
<comment type="cofactor">
    <cofactor evidence="1">
        <name>heme c</name>
        <dbReference type="ChEBI" id="CHEBI:61717"/>
    </cofactor>
</comment>